<dbReference type="PANTHER" id="PTHR28251">
    <property type="entry name" value="V-TYPE ATPASE ASSEMBLY FACTOR PKR1"/>
    <property type="match status" value="1"/>
</dbReference>
<name>A0A068RUZ6_9FUNG</name>
<keyword evidence="1" id="KW-0812">Transmembrane</keyword>
<reference evidence="2" key="1">
    <citation type="submission" date="2013-08" db="EMBL/GenBank/DDBJ databases">
        <title>Gene expansion shapes genome architecture in the human pathogen Lichtheimia corymbifera: an evolutionary genomics analysis in the ancient terrestrial Mucorales (Mucoromycotina).</title>
        <authorList>
            <person name="Schwartze V.U."/>
            <person name="Winter S."/>
            <person name="Shelest E."/>
            <person name="Marcet-Houben M."/>
            <person name="Horn F."/>
            <person name="Wehner S."/>
            <person name="Hoffmann K."/>
            <person name="Riege K."/>
            <person name="Sammeth M."/>
            <person name="Nowrousian M."/>
            <person name="Valiante V."/>
            <person name="Linde J."/>
            <person name="Jacobsen I.D."/>
            <person name="Marz M."/>
            <person name="Brakhage A.A."/>
            <person name="Gabaldon T."/>
            <person name="Bocker S."/>
            <person name="Voigt K."/>
        </authorList>
    </citation>
    <scope>NUCLEOTIDE SEQUENCE [LARGE SCALE GENOMIC DNA]</scope>
    <source>
        <strain evidence="2">FSU 9682</strain>
    </source>
</reference>
<dbReference type="PANTHER" id="PTHR28251:SF1">
    <property type="entry name" value="V-TYPE ATPASE ASSEMBLY FACTOR PKR1"/>
    <property type="match status" value="1"/>
</dbReference>
<gene>
    <name evidence="2" type="ORF">LCOR_05280.1</name>
</gene>
<evidence type="ECO:0000313" key="2">
    <source>
        <dbReference type="EMBL" id="CDH53983.1"/>
    </source>
</evidence>
<evidence type="ECO:0000256" key="1">
    <source>
        <dbReference type="SAM" id="Phobius"/>
    </source>
</evidence>
<dbReference type="GO" id="GO:0005789">
    <property type="term" value="C:endoplasmic reticulum membrane"/>
    <property type="evidence" value="ECO:0007669"/>
    <property type="project" value="TreeGrafter"/>
</dbReference>
<comment type="caution">
    <text evidence="2">The sequence shown here is derived from an EMBL/GenBank/DDBJ whole genome shotgun (WGS) entry which is preliminary data.</text>
</comment>
<dbReference type="VEuPathDB" id="FungiDB:LCOR_05280.1"/>
<dbReference type="InterPro" id="IPR013945">
    <property type="entry name" value="Pkr1"/>
</dbReference>
<evidence type="ECO:0000313" key="3">
    <source>
        <dbReference type="Proteomes" id="UP000027586"/>
    </source>
</evidence>
<dbReference type="GO" id="GO:0070072">
    <property type="term" value="P:vacuolar proton-transporting V-type ATPase complex assembly"/>
    <property type="evidence" value="ECO:0007669"/>
    <property type="project" value="InterPro"/>
</dbReference>
<protein>
    <submittedName>
        <fullName evidence="2">Uncharacterized protein</fullName>
    </submittedName>
</protein>
<dbReference type="EMBL" id="CBTN010000020">
    <property type="protein sequence ID" value="CDH53983.1"/>
    <property type="molecule type" value="Genomic_DNA"/>
</dbReference>
<dbReference type="AlphaFoldDB" id="A0A068RUZ6"/>
<accession>A0A068RUZ6</accession>
<keyword evidence="1" id="KW-1133">Transmembrane helix</keyword>
<feature type="transmembrane region" description="Helical" evidence="1">
    <location>
        <begin position="21"/>
        <end position="41"/>
    </location>
</feature>
<feature type="transmembrane region" description="Helical" evidence="1">
    <location>
        <begin position="47"/>
        <end position="67"/>
    </location>
</feature>
<sequence length="92" mass="10243">MSLVDDIVQSVMTPGYTATGVIKVMFYAFYMLFATLAAMVIMTGGNLHVVALLLLSICLFLTIKWFITEMDKIRKQAPPPPAPSMEETKKEL</sequence>
<keyword evidence="1" id="KW-0472">Membrane</keyword>
<dbReference type="OrthoDB" id="9626941at2759"/>
<proteinExistence type="predicted"/>
<organism evidence="2 3">
    <name type="scientific">Lichtheimia corymbifera JMRC:FSU:9682</name>
    <dbReference type="NCBI Taxonomy" id="1263082"/>
    <lineage>
        <taxon>Eukaryota</taxon>
        <taxon>Fungi</taxon>
        <taxon>Fungi incertae sedis</taxon>
        <taxon>Mucoromycota</taxon>
        <taxon>Mucoromycotina</taxon>
        <taxon>Mucoromycetes</taxon>
        <taxon>Mucorales</taxon>
        <taxon>Lichtheimiaceae</taxon>
        <taxon>Lichtheimia</taxon>
    </lineage>
</organism>
<dbReference type="STRING" id="1263082.A0A068RUZ6"/>
<keyword evidence="3" id="KW-1185">Reference proteome</keyword>
<dbReference type="Proteomes" id="UP000027586">
    <property type="component" value="Unassembled WGS sequence"/>
</dbReference>
<dbReference type="Pfam" id="PF08636">
    <property type="entry name" value="Pkr1"/>
    <property type="match status" value="1"/>
</dbReference>